<dbReference type="Gene3D" id="1.10.260.40">
    <property type="entry name" value="lambda repressor-like DNA-binding domains"/>
    <property type="match status" value="1"/>
</dbReference>
<dbReference type="Proteomes" id="UP000189966">
    <property type="component" value="Unassembled WGS sequence"/>
</dbReference>
<dbReference type="CDD" id="cd00093">
    <property type="entry name" value="HTH_XRE"/>
    <property type="match status" value="1"/>
</dbReference>
<dbReference type="InterPro" id="IPR010982">
    <property type="entry name" value="Lambda_DNA-bd_dom_sf"/>
</dbReference>
<dbReference type="GO" id="GO:0003677">
    <property type="term" value="F:DNA binding"/>
    <property type="evidence" value="ECO:0007669"/>
    <property type="project" value="InterPro"/>
</dbReference>
<reference evidence="2 3" key="1">
    <citation type="submission" date="2017-02" db="EMBL/GenBank/DDBJ databases">
        <authorList>
            <person name="Peterson S.W."/>
        </authorList>
    </citation>
    <scope>NUCLEOTIDE SEQUENCE [LARGE SCALE GENOMIC DNA]</scope>
    <source>
        <strain evidence="3">type strain: NCCB 100098</strain>
    </source>
</reference>
<organism evidence="2 3">
    <name type="scientific">Photobacterium piscicola</name>
    <dbReference type="NCBI Taxonomy" id="1378299"/>
    <lineage>
        <taxon>Bacteria</taxon>
        <taxon>Pseudomonadati</taxon>
        <taxon>Pseudomonadota</taxon>
        <taxon>Gammaproteobacteria</taxon>
        <taxon>Vibrionales</taxon>
        <taxon>Vibrionaceae</taxon>
        <taxon>Photobacterium</taxon>
    </lineage>
</organism>
<feature type="domain" description="HTH cro/C1-type" evidence="1">
    <location>
        <begin position="9"/>
        <end position="71"/>
    </location>
</feature>
<dbReference type="AlphaFoldDB" id="A0A1T5HUS7"/>
<dbReference type="OrthoDB" id="5891495at2"/>
<protein>
    <recommendedName>
        <fullName evidence="1">HTH cro/C1-type domain-containing protein</fullName>
    </recommendedName>
</protein>
<dbReference type="SUPFAM" id="SSF47413">
    <property type="entry name" value="lambda repressor-like DNA-binding domains"/>
    <property type="match status" value="1"/>
</dbReference>
<dbReference type="EMBL" id="FUZI01000001">
    <property type="protein sequence ID" value="SKC30575.1"/>
    <property type="molecule type" value="Genomic_DNA"/>
</dbReference>
<dbReference type="InterPro" id="IPR001387">
    <property type="entry name" value="Cro/C1-type_HTH"/>
</dbReference>
<accession>A0A1T5HUS7</accession>
<proteinExistence type="predicted"/>
<gene>
    <name evidence="2" type="ORF">CZ809_00047</name>
</gene>
<dbReference type="PROSITE" id="PS50943">
    <property type="entry name" value="HTH_CROC1"/>
    <property type="match status" value="1"/>
</dbReference>
<dbReference type="RefSeq" id="WP_080155455.1">
    <property type="nucleotide sequence ID" value="NZ_FUZI01000001.1"/>
</dbReference>
<name>A0A1T5HUS7_9GAMM</name>
<evidence type="ECO:0000313" key="2">
    <source>
        <dbReference type="EMBL" id="SKC30575.1"/>
    </source>
</evidence>
<evidence type="ECO:0000313" key="3">
    <source>
        <dbReference type="Proteomes" id="UP000189966"/>
    </source>
</evidence>
<evidence type="ECO:0000259" key="1">
    <source>
        <dbReference type="PROSITE" id="PS50943"/>
    </source>
</evidence>
<sequence>MQDNFITLIKKHRNDNELSQNDLVDILTLNDDFLSKLDVVTLSRWENEKTSPSLEKKVRIMRKLKLLVPYIYSINDFNIKTKIEKSMNIRFGIELNRYKEINSLNNSKKISFDFSNKKHNLGKNITDFLEKQDIGYLSLIDKWPINVGTWYLDNQVQAFFIHLYTNNEIFTYGHCDSWSQLYKKNIDGEINSILLLEQISSTRDFYRLCSLCLFDTLIKNDSLKYVFSYVRTDYFLKLALSLGFEAVATITEPDSVLNEHMDLKFLCVIKIDAIKLLTNKDFLFFCLKCYYDLEKNNPLLLNKIYETSIHAQTLKNTKKAPALGTEQGL</sequence>